<dbReference type="FunFam" id="1.10.10.60:FF:000141">
    <property type="entry name" value="TetR family transcriptional regulator"/>
    <property type="match status" value="1"/>
</dbReference>
<protein>
    <submittedName>
        <fullName evidence="6">TetR family transcriptional regulator</fullName>
    </submittedName>
</protein>
<dbReference type="EMBL" id="JACYXT010000003">
    <property type="protein sequence ID" value="MBD9723238.1"/>
    <property type="molecule type" value="Genomic_DNA"/>
</dbReference>
<dbReference type="InterPro" id="IPR009057">
    <property type="entry name" value="Homeodomain-like_sf"/>
</dbReference>
<reference evidence="6" key="1">
    <citation type="submission" date="2020-09" db="EMBL/GenBank/DDBJ databases">
        <title>Streptomyces canutascabiei sp. nov., which causes potato common scab and is distributed across the world.</title>
        <authorList>
            <person name="Nguyen H.P."/>
            <person name="Weisberg A.J."/>
            <person name="Chang J.H."/>
            <person name="Clarke C.R."/>
        </authorList>
    </citation>
    <scope>NUCLEOTIDE SEQUENCE</scope>
    <source>
        <strain evidence="6">ID-01-6.2a</strain>
    </source>
</reference>
<evidence type="ECO:0000256" key="3">
    <source>
        <dbReference type="ARBA" id="ARBA00023163"/>
    </source>
</evidence>
<evidence type="ECO:0000256" key="2">
    <source>
        <dbReference type="ARBA" id="ARBA00023125"/>
    </source>
</evidence>
<gene>
    <name evidence="6" type="ORF">IHE70_08270</name>
</gene>
<dbReference type="PANTHER" id="PTHR30055:SF238">
    <property type="entry name" value="MYCOFACTOCIN BIOSYNTHESIS TRANSCRIPTIONAL REGULATOR MFTR-RELATED"/>
    <property type="match status" value="1"/>
</dbReference>
<dbReference type="GO" id="GO:0000976">
    <property type="term" value="F:transcription cis-regulatory region binding"/>
    <property type="evidence" value="ECO:0007669"/>
    <property type="project" value="TreeGrafter"/>
</dbReference>
<dbReference type="InterPro" id="IPR001647">
    <property type="entry name" value="HTH_TetR"/>
</dbReference>
<feature type="DNA-binding region" description="H-T-H motif" evidence="4">
    <location>
        <begin position="32"/>
        <end position="51"/>
    </location>
</feature>
<evidence type="ECO:0000313" key="6">
    <source>
        <dbReference type="EMBL" id="MBD9723238.1"/>
    </source>
</evidence>
<name>A0A927QDX1_9ACTN</name>
<dbReference type="GO" id="GO:0045892">
    <property type="term" value="P:negative regulation of DNA-templated transcription"/>
    <property type="evidence" value="ECO:0007669"/>
    <property type="project" value="UniProtKB-ARBA"/>
</dbReference>
<dbReference type="PRINTS" id="PR00455">
    <property type="entry name" value="HTHTETR"/>
</dbReference>
<dbReference type="AlphaFoldDB" id="A0A927QDX1"/>
<dbReference type="Pfam" id="PF00440">
    <property type="entry name" value="TetR_N"/>
    <property type="match status" value="1"/>
</dbReference>
<dbReference type="GeneID" id="79933525"/>
<dbReference type="PANTHER" id="PTHR30055">
    <property type="entry name" value="HTH-TYPE TRANSCRIPTIONAL REGULATOR RUTR"/>
    <property type="match status" value="1"/>
</dbReference>
<feature type="domain" description="HTH tetR-type" evidence="5">
    <location>
        <begin position="9"/>
        <end position="69"/>
    </location>
</feature>
<keyword evidence="1" id="KW-0805">Transcription regulation</keyword>
<dbReference type="Proteomes" id="UP000661025">
    <property type="component" value="Unassembled WGS sequence"/>
</dbReference>
<evidence type="ECO:0000256" key="1">
    <source>
        <dbReference type="ARBA" id="ARBA00023015"/>
    </source>
</evidence>
<keyword evidence="2 4" id="KW-0238">DNA-binding</keyword>
<evidence type="ECO:0000256" key="4">
    <source>
        <dbReference type="PROSITE-ProRule" id="PRU00335"/>
    </source>
</evidence>
<dbReference type="RefSeq" id="WP_086799636.1">
    <property type="nucleotide sequence ID" value="NZ_CP119182.1"/>
</dbReference>
<organism evidence="6 7">
    <name type="scientific">Streptomyces caniscabiei</name>
    <dbReference type="NCBI Taxonomy" id="2746961"/>
    <lineage>
        <taxon>Bacteria</taxon>
        <taxon>Bacillati</taxon>
        <taxon>Actinomycetota</taxon>
        <taxon>Actinomycetes</taxon>
        <taxon>Kitasatosporales</taxon>
        <taxon>Streptomycetaceae</taxon>
        <taxon>Streptomyces</taxon>
    </lineage>
</organism>
<dbReference type="SUPFAM" id="SSF46689">
    <property type="entry name" value="Homeodomain-like"/>
    <property type="match status" value="1"/>
</dbReference>
<dbReference type="InterPro" id="IPR050109">
    <property type="entry name" value="HTH-type_TetR-like_transc_reg"/>
</dbReference>
<accession>A0A927QDX1</accession>
<dbReference type="GO" id="GO:0003700">
    <property type="term" value="F:DNA-binding transcription factor activity"/>
    <property type="evidence" value="ECO:0007669"/>
    <property type="project" value="TreeGrafter"/>
</dbReference>
<dbReference type="PROSITE" id="PS50977">
    <property type="entry name" value="HTH_TETR_2"/>
    <property type="match status" value="1"/>
</dbReference>
<comment type="caution">
    <text evidence="6">The sequence shown here is derived from an EMBL/GenBank/DDBJ whole genome shotgun (WGS) entry which is preliminary data.</text>
</comment>
<keyword evidence="3" id="KW-0804">Transcription</keyword>
<evidence type="ECO:0000313" key="7">
    <source>
        <dbReference type="Proteomes" id="UP000661025"/>
    </source>
</evidence>
<sequence>MSLRERKKLAAWRAIRSAALRLFEERGFEAVSVEEIAAAADVSRSTFFNYFASKEAVVFDQDPEQREQWRAIMAARPDDEPLWDSLTAILVGFNELLSDRVPLQRRLKDRSPALAQSSWDVVGEQFLTDVREWTASRTFEGDAMTATLKLNLAFAAQSTAYETWGADEPFEDYLRRLKYCLHAAAPMGPPEPTSGS</sequence>
<dbReference type="Gene3D" id="1.10.357.10">
    <property type="entry name" value="Tetracycline Repressor, domain 2"/>
    <property type="match status" value="1"/>
</dbReference>
<evidence type="ECO:0000259" key="5">
    <source>
        <dbReference type="PROSITE" id="PS50977"/>
    </source>
</evidence>
<proteinExistence type="predicted"/>